<dbReference type="Gene3D" id="6.10.140.2220">
    <property type="match status" value="1"/>
</dbReference>
<organism evidence="5 6">
    <name type="scientific">Setaria digitata</name>
    <dbReference type="NCBI Taxonomy" id="48799"/>
    <lineage>
        <taxon>Eukaryota</taxon>
        <taxon>Metazoa</taxon>
        <taxon>Ecdysozoa</taxon>
        <taxon>Nematoda</taxon>
        <taxon>Chromadorea</taxon>
        <taxon>Rhabditida</taxon>
        <taxon>Spirurina</taxon>
        <taxon>Spiruromorpha</taxon>
        <taxon>Filarioidea</taxon>
        <taxon>Setariidae</taxon>
        <taxon>Setaria</taxon>
    </lineage>
</organism>
<dbReference type="Proteomes" id="UP000887581">
    <property type="component" value="Unplaced"/>
</dbReference>
<evidence type="ECO:0000256" key="2">
    <source>
        <dbReference type="ARBA" id="ARBA00022771"/>
    </source>
</evidence>
<keyword evidence="1" id="KW-0479">Metal-binding</keyword>
<feature type="domain" description="MYND-type" evidence="4">
    <location>
        <begin position="144"/>
        <end position="176"/>
    </location>
</feature>
<evidence type="ECO:0000313" key="5">
    <source>
        <dbReference type="Proteomes" id="UP000887581"/>
    </source>
</evidence>
<evidence type="ECO:0000256" key="1">
    <source>
        <dbReference type="ARBA" id="ARBA00022723"/>
    </source>
</evidence>
<keyword evidence="3" id="KW-0862">Zinc</keyword>
<keyword evidence="5" id="KW-1185">Reference proteome</keyword>
<evidence type="ECO:0000256" key="3">
    <source>
        <dbReference type="ARBA" id="ARBA00022833"/>
    </source>
</evidence>
<keyword evidence="2" id="KW-0863">Zinc-finger</keyword>
<dbReference type="Pfam" id="PF01753">
    <property type="entry name" value="zf-MYND"/>
    <property type="match status" value="1"/>
</dbReference>
<dbReference type="GO" id="GO:0008270">
    <property type="term" value="F:zinc ion binding"/>
    <property type="evidence" value="ECO:0007669"/>
    <property type="project" value="UniProtKB-KW"/>
</dbReference>
<evidence type="ECO:0000259" key="4">
    <source>
        <dbReference type="Pfam" id="PF01753"/>
    </source>
</evidence>
<dbReference type="InterPro" id="IPR002893">
    <property type="entry name" value="Znf_MYND"/>
</dbReference>
<protein>
    <submittedName>
        <fullName evidence="6">MYND-type domain-containing protein</fullName>
    </submittedName>
</protein>
<dbReference type="WBParaSite" id="sdigi.contig196.g5964.t1">
    <property type="protein sequence ID" value="sdigi.contig196.g5964.t1"/>
    <property type="gene ID" value="sdigi.contig196.g5964"/>
</dbReference>
<dbReference type="AlphaFoldDB" id="A0A915PQK7"/>
<name>A0A915PQK7_9BILA</name>
<sequence>MILICTSFSFDHQEERIRRMEMKEHVKSRVGSGTRADIRQRVLQERTILDGSVNRSVFECEMGATHKMESYCETNLRTRRVSRAVARSVNATLQADGTSKRRDWKQTRCDDGGGGVLPLKLISSRSVYPQVIMIYSGSDAERECAFCGALESVDGGPLSQCKQCSMVVYCGEEHKVTYLRSFISILL</sequence>
<reference evidence="6" key="1">
    <citation type="submission" date="2022-11" db="UniProtKB">
        <authorList>
            <consortium name="WormBaseParasite"/>
        </authorList>
    </citation>
    <scope>IDENTIFICATION</scope>
</reference>
<accession>A0A915PQK7</accession>
<evidence type="ECO:0000313" key="6">
    <source>
        <dbReference type="WBParaSite" id="sdigi.contig196.g5964.t1"/>
    </source>
</evidence>
<proteinExistence type="predicted"/>